<dbReference type="InterPro" id="IPR008380">
    <property type="entry name" value="HAD-SF_hydro_IG_5-nucl"/>
</dbReference>
<evidence type="ECO:0000256" key="1">
    <source>
        <dbReference type="ARBA" id="ARBA00022723"/>
    </source>
</evidence>
<keyword evidence="5" id="KW-1185">Reference proteome</keyword>
<dbReference type="EMBL" id="BMAT01010551">
    <property type="protein sequence ID" value="GFS27678.1"/>
    <property type="molecule type" value="Genomic_DNA"/>
</dbReference>
<reference evidence="4 5" key="1">
    <citation type="journal article" date="2021" name="Elife">
        <title>Chloroplast acquisition without the gene transfer in kleptoplastic sea slugs, Plakobranchus ocellatus.</title>
        <authorList>
            <person name="Maeda T."/>
            <person name="Takahashi S."/>
            <person name="Yoshida T."/>
            <person name="Shimamura S."/>
            <person name="Takaki Y."/>
            <person name="Nagai Y."/>
            <person name="Toyoda A."/>
            <person name="Suzuki Y."/>
            <person name="Arimoto A."/>
            <person name="Ishii H."/>
            <person name="Satoh N."/>
            <person name="Nishiyama T."/>
            <person name="Hasebe M."/>
            <person name="Maruyama T."/>
            <person name="Minagawa J."/>
            <person name="Obokata J."/>
            <person name="Shigenobu S."/>
        </authorList>
    </citation>
    <scope>NUCLEOTIDE SEQUENCE [LARGE SCALE GENOMIC DNA]</scope>
</reference>
<dbReference type="Pfam" id="PF05761">
    <property type="entry name" value="5_nucleotid"/>
    <property type="match status" value="1"/>
</dbReference>
<dbReference type="SUPFAM" id="SSF56784">
    <property type="entry name" value="HAD-like"/>
    <property type="match status" value="1"/>
</dbReference>
<comment type="caution">
    <text evidence="4">The sequence shown here is derived from an EMBL/GenBank/DDBJ whole genome shotgun (WGS) entry which is preliminary data.</text>
</comment>
<dbReference type="PANTHER" id="PTHR12103">
    <property type="entry name" value="5'-NUCLEOTIDASE DOMAIN-CONTAINING"/>
    <property type="match status" value="1"/>
</dbReference>
<evidence type="ECO:0000313" key="5">
    <source>
        <dbReference type="Proteomes" id="UP000762676"/>
    </source>
</evidence>
<dbReference type="Proteomes" id="UP000762676">
    <property type="component" value="Unassembled WGS sequence"/>
</dbReference>
<keyword evidence="3" id="KW-0460">Magnesium</keyword>
<evidence type="ECO:0000256" key="3">
    <source>
        <dbReference type="ARBA" id="ARBA00022842"/>
    </source>
</evidence>
<proteinExistence type="predicted"/>
<protein>
    <submittedName>
        <fullName evidence="4">5'-nucleotidase domain-containing protein 2</fullName>
    </submittedName>
</protein>
<sequence length="155" mass="18185">DPSLRYGWRTGAIIPELETEIDKQNSEVYKSSVRWLVSLQHLIDDMQHQNEAESKELIQSWLQERDELRSFTKSLFNPQFGSLFRTYHNPTYFFRRLARFADVYMSSLTNLLRYSSSYTFYPHRILLPHEPSLYSQSVQSGGNGVDRGGLESRVK</sequence>
<dbReference type="GO" id="GO:0046872">
    <property type="term" value="F:metal ion binding"/>
    <property type="evidence" value="ECO:0007669"/>
    <property type="project" value="UniProtKB-KW"/>
</dbReference>
<evidence type="ECO:0000256" key="2">
    <source>
        <dbReference type="ARBA" id="ARBA00022801"/>
    </source>
</evidence>
<gene>
    <name evidence="4" type="ORF">ElyMa_005293300</name>
</gene>
<evidence type="ECO:0000313" key="4">
    <source>
        <dbReference type="EMBL" id="GFS27678.1"/>
    </source>
</evidence>
<dbReference type="InterPro" id="IPR036412">
    <property type="entry name" value="HAD-like_sf"/>
</dbReference>
<keyword evidence="2" id="KW-0378">Hydrolase</keyword>
<dbReference type="PANTHER" id="PTHR12103:SF12">
    <property type="entry name" value="FI20020P1"/>
    <property type="match status" value="1"/>
</dbReference>
<organism evidence="4 5">
    <name type="scientific">Elysia marginata</name>
    <dbReference type="NCBI Taxonomy" id="1093978"/>
    <lineage>
        <taxon>Eukaryota</taxon>
        <taxon>Metazoa</taxon>
        <taxon>Spiralia</taxon>
        <taxon>Lophotrochozoa</taxon>
        <taxon>Mollusca</taxon>
        <taxon>Gastropoda</taxon>
        <taxon>Heterobranchia</taxon>
        <taxon>Euthyneura</taxon>
        <taxon>Panpulmonata</taxon>
        <taxon>Sacoglossa</taxon>
        <taxon>Placobranchoidea</taxon>
        <taxon>Plakobranchidae</taxon>
        <taxon>Elysia</taxon>
    </lineage>
</organism>
<accession>A0AAV4JY00</accession>
<name>A0AAV4JY00_9GAST</name>
<dbReference type="AlphaFoldDB" id="A0AAV4JY00"/>
<feature type="non-terminal residue" evidence="4">
    <location>
        <position position="1"/>
    </location>
</feature>
<dbReference type="GO" id="GO:0008253">
    <property type="term" value="F:5'-nucleotidase activity"/>
    <property type="evidence" value="ECO:0007669"/>
    <property type="project" value="TreeGrafter"/>
</dbReference>
<keyword evidence="1" id="KW-0479">Metal-binding</keyword>